<comment type="caution">
    <text evidence="3">The sequence shown here is derived from an EMBL/GenBank/DDBJ whole genome shotgun (WGS) entry which is preliminary data.</text>
</comment>
<evidence type="ECO:0000313" key="4">
    <source>
        <dbReference type="Proteomes" id="UP000651452"/>
    </source>
</evidence>
<dbReference type="EMBL" id="RZGK01000002">
    <property type="protein sequence ID" value="KAF9701984.1"/>
    <property type="molecule type" value="Genomic_DNA"/>
</dbReference>
<name>A0A8H7JDW3_9PLEO</name>
<dbReference type="InterPro" id="IPR033121">
    <property type="entry name" value="PEPTIDASE_A1"/>
</dbReference>
<feature type="signal peptide" evidence="1">
    <location>
        <begin position="1"/>
        <end position="19"/>
    </location>
</feature>
<dbReference type="Gene3D" id="2.40.70.10">
    <property type="entry name" value="Acid Proteases"/>
    <property type="match status" value="1"/>
</dbReference>
<protein>
    <recommendedName>
        <fullName evidence="2">Peptidase A1 domain-containing protein</fullName>
    </recommendedName>
</protein>
<proteinExistence type="predicted"/>
<dbReference type="PROSITE" id="PS51767">
    <property type="entry name" value="PEPTIDASE_A1"/>
    <property type="match status" value="1"/>
</dbReference>
<sequence>MIALIALLSTCSYTQKVADVPIVVAPSGKWSGPDGPWSTFNLGVGNPFQAFEGVPGTSSSLALLPTAAESCDEAVCPGRNVFYSENSSSWKTAGVYSLPVPYYYTENLFKGINGTRGAVWGQDVMYLGNSERDIPSEIYIAEIRSADFVVASFGLAAGKVGGSTITHPTLLTSLRQKGDIPSASFSYTAGSARRNSSGSLVLGGYDASRFDSSTTVSLQMPALHNNSLVVVVDSITLSGTLQGTWKPEGTTGASFNVDSTLPQLWLPLEACIVFEKTFGIVWNDTAQLYLLDDIVHNQLQQSSPVVNITIRESDQRIVTFALPYTAFDLTATVPLVSEGSSATFV</sequence>
<dbReference type="Proteomes" id="UP000651452">
    <property type="component" value="Unassembled WGS sequence"/>
</dbReference>
<accession>A0A8H7JDW3</accession>
<dbReference type="AlphaFoldDB" id="A0A8H7JDW3"/>
<organism evidence="3 4">
    <name type="scientific">Ascochyta lentis</name>
    <dbReference type="NCBI Taxonomy" id="205686"/>
    <lineage>
        <taxon>Eukaryota</taxon>
        <taxon>Fungi</taxon>
        <taxon>Dikarya</taxon>
        <taxon>Ascomycota</taxon>
        <taxon>Pezizomycotina</taxon>
        <taxon>Dothideomycetes</taxon>
        <taxon>Pleosporomycetidae</taxon>
        <taxon>Pleosporales</taxon>
        <taxon>Pleosporineae</taxon>
        <taxon>Didymellaceae</taxon>
        <taxon>Ascochyta</taxon>
    </lineage>
</organism>
<evidence type="ECO:0000256" key="1">
    <source>
        <dbReference type="SAM" id="SignalP"/>
    </source>
</evidence>
<dbReference type="OrthoDB" id="4074350at2759"/>
<evidence type="ECO:0000259" key="2">
    <source>
        <dbReference type="PROSITE" id="PS51767"/>
    </source>
</evidence>
<keyword evidence="1" id="KW-0732">Signal</keyword>
<feature type="chain" id="PRO_5034142776" description="Peptidase A1 domain-containing protein" evidence="1">
    <location>
        <begin position="20"/>
        <end position="345"/>
    </location>
</feature>
<gene>
    <name evidence="3" type="ORF">EKO04_000951</name>
</gene>
<dbReference type="InterPro" id="IPR021109">
    <property type="entry name" value="Peptidase_aspartic_dom_sf"/>
</dbReference>
<reference evidence="3" key="1">
    <citation type="submission" date="2018-12" db="EMBL/GenBank/DDBJ databases">
        <authorList>
            <person name="Syme R.A."/>
            <person name="Farfan-Caceres L."/>
            <person name="Lichtenzveig J."/>
        </authorList>
    </citation>
    <scope>NUCLEOTIDE SEQUENCE</scope>
    <source>
        <strain evidence="3">Al4</strain>
    </source>
</reference>
<evidence type="ECO:0000313" key="3">
    <source>
        <dbReference type="EMBL" id="KAF9701984.1"/>
    </source>
</evidence>
<keyword evidence="4" id="KW-1185">Reference proteome</keyword>
<dbReference type="SUPFAM" id="SSF50630">
    <property type="entry name" value="Acid proteases"/>
    <property type="match status" value="1"/>
</dbReference>
<feature type="domain" description="Peptidase A1" evidence="2">
    <location>
        <begin position="38"/>
        <end position="345"/>
    </location>
</feature>
<reference evidence="3" key="2">
    <citation type="submission" date="2020-09" db="EMBL/GenBank/DDBJ databases">
        <title>Reference genome assembly for Australian Ascochyta lentis isolate Al4.</title>
        <authorList>
            <person name="Lee R.C."/>
            <person name="Farfan-Caceres L.M."/>
            <person name="Debler J.W."/>
            <person name="Williams A.H."/>
            <person name="Henares B.M."/>
        </authorList>
    </citation>
    <scope>NUCLEOTIDE SEQUENCE</scope>
    <source>
        <strain evidence="3">Al4</strain>
    </source>
</reference>